<dbReference type="Proteomes" id="UP000724874">
    <property type="component" value="Unassembled WGS sequence"/>
</dbReference>
<protein>
    <submittedName>
        <fullName evidence="2">Uncharacterized protein</fullName>
    </submittedName>
</protein>
<organism evidence="2 3">
    <name type="scientific">Gymnopilus junonius</name>
    <name type="common">Spectacular rustgill mushroom</name>
    <name type="synonym">Gymnopilus spectabilis subsp. junonius</name>
    <dbReference type="NCBI Taxonomy" id="109634"/>
    <lineage>
        <taxon>Eukaryota</taxon>
        <taxon>Fungi</taxon>
        <taxon>Dikarya</taxon>
        <taxon>Basidiomycota</taxon>
        <taxon>Agaricomycotina</taxon>
        <taxon>Agaricomycetes</taxon>
        <taxon>Agaricomycetidae</taxon>
        <taxon>Agaricales</taxon>
        <taxon>Agaricineae</taxon>
        <taxon>Hymenogastraceae</taxon>
        <taxon>Gymnopilus</taxon>
    </lineage>
</organism>
<name>A0A9P5NNM0_GYMJU</name>
<proteinExistence type="predicted"/>
<evidence type="ECO:0000313" key="2">
    <source>
        <dbReference type="EMBL" id="KAF8901027.1"/>
    </source>
</evidence>
<feature type="region of interest" description="Disordered" evidence="1">
    <location>
        <begin position="119"/>
        <end position="208"/>
    </location>
</feature>
<evidence type="ECO:0000313" key="3">
    <source>
        <dbReference type="Proteomes" id="UP000724874"/>
    </source>
</evidence>
<dbReference type="EMBL" id="JADNYJ010000044">
    <property type="protein sequence ID" value="KAF8901027.1"/>
    <property type="molecule type" value="Genomic_DNA"/>
</dbReference>
<dbReference type="OrthoDB" id="3110497at2759"/>
<reference evidence="2" key="1">
    <citation type="submission" date="2020-11" db="EMBL/GenBank/DDBJ databases">
        <authorList>
            <consortium name="DOE Joint Genome Institute"/>
            <person name="Ahrendt S."/>
            <person name="Riley R."/>
            <person name="Andreopoulos W."/>
            <person name="LaButti K."/>
            <person name="Pangilinan J."/>
            <person name="Ruiz-duenas F.J."/>
            <person name="Barrasa J.M."/>
            <person name="Sanchez-Garcia M."/>
            <person name="Camarero S."/>
            <person name="Miyauchi S."/>
            <person name="Serrano A."/>
            <person name="Linde D."/>
            <person name="Babiker R."/>
            <person name="Drula E."/>
            <person name="Ayuso-Fernandez I."/>
            <person name="Pacheco R."/>
            <person name="Padilla G."/>
            <person name="Ferreira P."/>
            <person name="Barriuso J."/>
            <person name="Kellner H."/>
            <person name="Castanera R."/>
            <person name="Alfaro M."/>
            <person name="Ramirez L."/>
            <person name="Pisabarro A.G."/>
            <person name="Kuo A."/>
            <person name="Tritt A."/>
            <person name="Lipzen A."/>
            <person name="He G."/>
            <person name="Yan M."/>
            <person name="Ng V."/>
            <person name="Cullen D."/>
            <person name="Martin F."/>
            <person name="Rosso M.-N."/>
            <person name="Henrissat B."/>
            <person name="Hibbett D."/>
            <person name="Martinez A.T."/>
            <person name="Grigoriev I.V."/>
        </authorList>
    </citation>
    <scope>NUCLEOTIDE SEQUENCE</scope>
    <source>
        <strain evidence="2">AH 44721</strain>
    </source>
</reference>
<sequence length="208" mass="22826">MPEPVAAAVTVATATIVKAGYDVVVPIATKKFNGRAHTLEGGKLMDEMMRILGDPALSKDMRASTKFRFLQDHQALESKRQALERSTSTMIGSILHSSYARDFHSLTAWTNDQLMIASTKDPKRSRHVETTGGLGEAEVQAQERPSQRREGHLHNGPAQESELKIRDVQDSVYAQRQPASHKRGDSGPDTSEAEAHLRAILSPGGKKF</sequence>
<keyword evidence="3" id="KW-1185">Reference proteome</keyword>
<dbReference type="AlphaFoldDB" id="A0A9P5NNM0"/>
<accession>A0A9P5NNM0</accession>
<gene>
    <name evidence="2" type="ORF">CPB84DRAFT_1847011</name>
</gene>
<comment type="caution">
    <text evidence="2">The sequence shown here is derived from an EMBL/GenBank/DDBJ whole genome shotgun (WGS) entry which is preliminary data.</text>
</comment>
<evidence type="ECO:0000256" key="1">
    <source>
        <dbReference type="SAM" id="MobiDB-lite"/>
    </source>
</evidence>